<dbReference type="Pfam" id="PF18899">
    <property type="entry name" value="DUF5655"/>
    <property type="match status" value="1"/>
</dbReference>
<comment type="caution">
    <text evidence="5">The sequence shown here is derived from an EMBL/GenBank/DDBJ whole genome shotgun (WGS) entry which is preliminary data.</text>
</comment>
<dbReference type="InterPro" id="IPR011089">
    <property type="entry name" value="GmrSD_C"/>
</dbReference>
<proteinExistence type="predicted"/>
<feature type="domain" description="GmrSD restriction endonucleases C-terminal" evidence="3">
    <location>
        <begin position="417"/>
        <end position="552"/>
    </location>
</feature>
<feature type="domain" description="GmrSD restriction endonucleases N-terminal" evidence="2">
    <location>
        <begin position="11"/>
        <end position="227"/>
    </location>
</feature>
<dbReference type="Pfam" id="PF03235">
    <property type="entry name" value="GmrSD_N"/>
    <property type="match status" value="1"/>
</dbReference>
<gene>
    <name evidence="5" type="ORF">KDI_46390</name>
</gene>
<sequence>MKAQENQFLPFLNGKKQFIIPIYQRTYSWQREQCDQLWNDIVSAGTDNEMPGHFIGSVVYIQQGTILFGNVPQFLLIDGQQRLTSLMLLLTSLAEKVQSEPETSNTFYKEDIYDSYIINKFGKEEQRYKLLLTHSDQETLKQIIDHPEKIVPDNTKSFAPLINNYLFFREKLQQREVDLATILSGINKLIIVEISLNKDHDNPQLIFESLNSTGMDLSQADLIRNYVLMGLDAEEQKRIYNEYWYPIEQKFRYGGNGDYFDRFMRDYLTLKQSSIPNIDKVYTTFKQYHRTKYRVTIQEIIKDISRFAEYYANLAFLHEKDVHIKQVMQNINALKVDVAYPFFLEIYDDYKQGKLTRDNLVAILLLIESYVFRRAICGIPTNALNKVFTTLGAEIDKEHYLESLQAALYTRTGSGRFPRDDEFRAYFVTKDVYNSPRRNYLLSKLENYNRKEQVHTLNYTIEHVMPQNSRLSVAWQQELGPEWKDIQTRYLHTIGNLTLTGYNSQLSDRPFHEKKTIDGGFNYSPLRLNQSLAHLEHWNQQAIEKRAQVLADEAIKVWAIPALTTEQTNKYSSKQGRKATLAEFIGPVHDPLAGFVPEGFRLVQATEKRFYVYRQIEGKWIQYGDGKNAFFSTTWASARERVRRCYELNLIPQGAGGEKVNTSISPLSEEEDTDDDNTNKTYTINDHPYLQGEMLALFNELRKRILNLSVNASEEFKKHYVAYKLTSNFVGVETLKGSLLLTMSIPFEEIDDPKGIGEDVTNIGHRGTGQVRVRLTQISQLDDAMYLIQQAFDRQNNEVALV</sequence>
<reference evidence="5 6" key="1">
    <citation type="submission" date="2019-01" db="EMBL/GenBank/DDBJ databases">
        <title>Draft genome sequence of Dictyobacter sp. Uno17.</title>
        <authorList>
            <person name="Wang C.M."/>
            <person name="Zheng Y."/>
            <person name="Sakai Y."/>
            <person name="Abe K."/>
            <person name="Yokota A."/>
            <person name="Yabe S."/>
        </authorList>
    </citation>
    <scope>NUCLEOTIDE SEQUENCE [LARGE SCALE GENOMIC DNA]</scope>
    <source>
        <strain evidence="5 6">Uno17</strain>
    </source>
</reference>
<evidence type="ECO:0000259" key="3">
    <source>
        <dbReference type="Pfam" id="PF07510"/>
    </source>
</evidence>
<dbReference type="OrthoDB" id="9798761at2"/>
<dbReference type="RefSeq" id="WP_149403920.1">
    <property type="nucleotide sequence ID" value="NZ_BIXY01000093.1"/>
</dbReference>
<dbReference type="Proteomes" id="UP000322530">
    <property type="component" value="Unassembled WGS sequence"/>
</dbReference>
<dbReference type="InterPro" id="IPR004919">
    <property type="entry name" value="GmrSD_N"/>
</dbReference>
<keyword evidence="6" id="KW-1185">Reference proteome</keyword>
<evidence type="ECO:0000259" key="2">
    <source>
        <dbReference type="Pfam" id="PF03235"/>
    </source>
</evidence>
<dbReference type="Pfam" id="PF07510">
    <property type="entry name" value="GmrSD_C"/>
    <property type="match status" value="1"/>
</dbReference>
<evidence type="ECO:0008006" key="7">
    <source>
        <dbReference type="Google" id="ProtNLM"/>
    </source>
</evidence>
<dbReference type="AlphaFoldDB" id="A0A5A5TIM5"/>
<dbReference type="PANTHER" id="PTHR35149">
    <property type="entry name" value="SLL5132 PROTEIN"/>
    <property type="match status" value="1"/>
</dbReference>
<feature type="region of interest" description="Disordered" evidence="1">
    <location>
        <begin position="657"/>
        <end position="679"/>
    </location>
</feature>
<evidence type="ECO:0000259" key="4">
    <source>
        <dbReference type="Pfam" id="PF18899"/>
    </source>
</evidence>
<protein>
    <recommendedName>
        <fullName evidence="7">DUF262 domain-containing protein</fullName>
    </recommendedName>
</protein>
<evidence type="ECO:0000313" key="6">
    <source>
        <dbReference type="Proteomes" id="UP000322530"/>
    </source>
</evidence>
<dbReference type="PANTHER" id="PTHR35149:SF2">
    <property type="entry name" value="DUF262 DOMAIN-CONTAINING PROTEIN"/>
    <property type="match status" value="1"/>
</dbReference>
<evidence type="ECO:0000313" key="5">
    <source>
        <dbReference type="EMBL" id="GCF11075.1"/>
    </source>
</evidence>
<evidence type="ECO:0000256" key="1">
    <source>
        <dbReference type="SAM" id="MobiDB-lite"/>
    </source>
</evidence>
<feature type="domain" description="DUF5655" evidence="4">
    <location>
        <begin position="694"/>
        <end position="793"/>
    </location>
</feature>
<organism evidence="5 6">
    <name type="scientific">Dictyobacter arantiisoli</name>
    <dbReference type="NCBI Taxonomy" id="2014874"/>
    <lineage>
        <taxon>Bacteria</taxon>
        <taxon>Bacillati</taxon>
        <taxon>Chloroflexota</taxon>
        <taxon>Ktedonobacteria</taxon>
        <taxon>Ktedonobacterales</taxon>
        <taxon>Dictyobacteraceae</taxon>
        <taxon>Dictyobacter</taxon>
    </lineage>
</organism>
<dbReference type="EMBL" id="BIXY01000093">
    <property type="protein sequence ID" value="GCF11075.1"/>
    <property type="molecule type" value="Genomic_DNA"/>
</dbReference>
<name>A0A5A5TIM5_9CHLR</name>
<accession>A0A5A5TIM5</accession>
<dbReference type="InterPro" id="IPR043714">
    <property type="entry name" value="DUF5655"/>
</dbReference>